<keyword evidence="4 6" id="KW-1133">Transmembrane helix</keyword>
<keyword evidence="2" id="KW-1003">Cell membrane</keyword>
<evidence type="ECO:0008006" key="9">
    <source>
        <dbReference type="Google" id="ProtNLM"/>
    </source>
</evidence>
<feature type="transmembrane region" description="Helical" evidence="6">
    <location>
        <begin position="289"/>
        <end position="309"/>
    </location>
</feature>
<dbReference type="Proteomes" id="UP000499080">
    <property type="component" value="Unassembled WGS sequence"/>
</dbReference>
<dbReference type="EMBL" id="BGPR01000825">
    <property type="protein sequence ID" value="GBM36988.1"/>
    <property type="molecule type" value="Genomic_DNA"/>
</dbReference>
<feature type="transmembrane region" description="Helical" evidence="6">
    <location>
        <begin position="254"/>
        <end position="277"/>
    </location>
</feature>
<keyword evidence="3 6" id="KW-0812">Transmembrane</keyword>
<protein>
    <recommendedName>
        <fullName evidence="9">Gustatory receptor</fullName>
    </recommendedName>
</protein>
<feature type="transmembrane region" description="Helical" evidence="6">
    <location>
        <begin position="135"/>
        <end position="159"/>
    </location>
</feature>
<evidence type="ECO:0000256" key="6">
    <source>
        <dbReference type="SAM" id="Phobius"/>
    </source>
</evidence>
<evidence type="ECO:0000256" key="4">
    <source>
        <dbReference type="ARBA" id="ARBA00022989"/>
    </source>
</evidence>
<feature type="transmembrane region" description="Helical" evidence="6">
    <location>
        <begin position="83"/>
        <end position="105"/>
    </location>
</feature>
<evidence type="ECO:0000256" key="3">
    <source>
        <dbReference type="ARBA" id="ARBA00022692"/>
    </source>
</evidence>
<dbReference type="GO" id="GO:0005886">
    <property type="term" value="C:plasma membrane"/>
    <property type="evidence" value="ECO:0007669"/>
    <property type="project" value="UniProtKB-SubCell"/>
</dbReference>
<keyword evidence="8" id="KW-1185">Reference proteome</keyword>
<organism evidence="7 8">
    <name type="scientific">Araneus ventricosus</name>
    <name type="common">Orbweaver spider</name>
    <name type="synonym">Epeira ventricosa</name>
    <dbReference type="NCBI Taxonomy" id="182803"/>
    <lineage>
        <taxon>Eukaryota</taxon>
        <taxon>Metazoa</taxon>
        <taxon>Ecdysozoa</taxon>
        <taxon>Arthropoda</taxon>
        <taxon>Chelicerata</taxon>
        <taxon>Arachnida</taxon>
        <taxon>Araneae</taxon>
        <taxon>Araneomorphae</taxon>
        <taxon>Entelegynae</taxon>
        <taxon>Araneoidea</taxon>
        <taxon>Araneidae</taxon>
        <taxon>Araneus</taxon>
    </lineage>
</organism>
<feature type="transmembrane region" description="Helical" evidence="6">
    <location>
        <begin position="179"/>
        <end position="207"/>
    </location>
</feature>
<evidence type="ECO:0000256" key="2">
    <source>
        <dbReference type="ARBA" id="ARBA00022475"/>
    </source>
</evidence>
<dbReference type="Pfam" id="PF08395">
    <property type="entry name" value="7tm_7"/>
    <property type="match status" value="1"/>
</dbReference>
<feature type="transmembrane region" description="Helical" evidence="6">
    <location>
        <begin position="56"/>
        <end position="77"/>
    </location>
</feature>
<dbReference type="AlphaFoldDB" id="A0A4Y2F8I6"/>
<evidence type="ECO:0000313" key="7">
    <source>
        <dbReference type="EMBL" id="GBM36988.1"/>
    </source>
</evidence>
<evidence type="ECO:0000256" key="1">
    <source>
        <dbReference type="ARBA" id="ARBA00004651"/>
    </source>
</evidence>
<dbReference type="OrthoDB" id="6422868at2759"/>
<feature type="transmembrane region" description="Helical" evidence="6">
    <location>
        <begin position="24"/>
        <end position="44"/>
    </location>
</feature>
<reference evidence="7 8" key="1">
    <citation type="journal article" date="2019" name="Sci. Rep.">
        <title>Orb-weaving spider Araneus ventricosus genome elucidates the spidroin gene catalogue.</title>
        <authorList>
            <person name="Kono N."/>
            <person name="Nakamura H."/>
            <person name="Ohtoshi R."/>
            <person name="Moran D.A.P."/>
            <person name="Shinohara A."/>
            <person name="Yoshida Y."/>
            <person name="Fujiwara M."/>
            <person name="Mori M."/>
            <person name="Tomita M."/>
            <person name="Arakawa K."/>
        </authorList>
    </citation>
    <scope>NUCLEOTIDE SEQUENCE [LARGE SCALE GENOMIC DNA]</scope>
</reference>
<dbReference type="InterPro" id="IPR013604">
    <property type="entry name" value="7TM_chemorcpt"/>
</dbReference>
<proteinExistence type="predicted"/>
<comment type="subcellular location">
    <subcellularLocation>
        <location evidence="1">Cell membrane</location>
        <topology evidence="1">Multi-pass membrane protein</topology>
    </subcellularLocation>
</comment>
<evidence type="ECO:0000313" key="8">
    <source>
        <dbReference type="Proteomes" id="UP000499080"/>
    </source>
</evidence>
<accession>A0A4Y2F8I6</accession>
<gene>
    <name evidence="7" type="ORF">AVEN_153932_1</name>
</gene>
<dbReference type="GO" id="GO:0050909">
    <property type="term" value="P:sensory perception of taste"/>
    <property type="evidence" value="ECO:0007669"/>
    <property type="project" value="InterPro"/>
</dbReference>
<sequence>MGMYSRRLSRTSAFLKAFKTNRNAFHLIFITTWMMGIPIARVHIRSDLLLNIFVKIWCFGLLIVKSVSRLITFANLYKILPDFVSQFSFYFFNILSLITETIFIMKRHEISSAIKSMIDISAKISPGTYVGSKTIYIEVLIMAVSVISILALLVIFFFFQEWDYYLNIVYTPFPEKHSIYTHIVLSLGVFIQIFSVAINFISIIFCYSSFIATGDMLNGYAKTIQELKSHDPDPIIRSLRMFQKISDCVKSIDAAFNVSAFFIFGTVVGNIFASVSVMCSETKFFHTPVARIFVALTLLSGMIAIFVLTSAGNTVSIGMQHVKEALVQCSEKMTRRPPNVVRSFCLLSDSIRDSSLVVTGCGMFTINKPLMLTVGGMVITYSFLLFQLNGNPIST</sequence>
<feature type="transmembrane region" description="Helical" evidence="6">
    <location>
        <begin position="370"/>
        <end position="388"/>
    </location>
</feature>
<comment type="caution">
    <text evidence="7">The sequence shown here is derived from an EMBL/GenBank/DDBJ whole genome shotgun (WGS) entry which is preliminary data.</text>
</comment>
<keyword evidence="5 6" id="KW-0472">Membrane</keyword>
<evidence type="ECO:0000256" key="5">
    <source>
        <dbReference type="ARBA" id="ARBA00023136"/>
    </source>
</evidence>
<name>A0A4Y2F8I6_ARAVE</name>